<proteinExistence type="predicted"/>
<keyword evidence="4 5" id="KW-0472">Membrane</keyword>
<comment type="subcellular location">
    <subcellularLocation>
        <location evidence="1">Membrane</location>
        <topology evidence="1">Multi-pass membrane protein</topology>
    </subcellularLocation>
</comment>
<evidence type="ECO:0000256" key="3">
    <source>
        <dbReference type="ARBA" id="ARBA00022989"/>
    </source>
</evidence>
<organism evidence="8 9">
    <name type="scientific">Clostridium simiarum</name>
    <dbReference type="NCBI Taxonomy" id="2841506"/>
    <lineage>
        <taxon>Bacteria</taxon>
        <taxon>Bacillati</taxon>
        <taxon>Bacillota</taxon>
        <taxon>Clostridia</taxon>
        <taxon>Eubacteriales</taxon>
        <taxon>Clostridiaceae</taxon>
        <taxon>Clostridium</taxon>
    </lineage>
</organism>
<dbReference type="PROSITE" id="PS50929">
    <property type="entry name" value="ABC_TM1F"/>
    <property type="match status" value="1"/>
</dbReference>
<evidence type="ECO:0000259" key="7">
    <source>
        <dbReference type="PROSITE" id="PS50929"/>
    </source>
</evidence>
<sequence length="628" mass="72091">MLGLATVTLLFKVNKELRGIILGRIKEKDKRSLMTNITFLVKKAWIFDKGLFVYFGLYTILTAVSPFIGILAPKFLLDELMGSKRIEVLLIILSTFFILSVIIKYSVAYLGGAYYPKMVKIRFEFISIMQKKSMTMDFKHTENPKTLNDLESAWRAVNNNDDGIEGVFHKLFSLIGSGIAFIGYVAIVATLNPLILIYLIANVIITYFLTLRVKKYEHSKKDEISESNRKSDYIYNIMYDFSYGKDIRIYGFSHWLSKKFQKFKDDRVKINTKIKYKYFTVSVIDVVLLLLREGLIYGYLIFRVVDKGMGIGDFTMYFATIGGFAAWMKKIMIDLAHIRAQNLYINDYRDYLELDDENISQNTKPIPNKTPYEIELKNISFKYPNSKNYIYKNLSLKIKAGQRLAIVGVNGAGKTTFVKLLTRLYDPTGGEILLNGVNIADFDKEEYYNKFSIVFQEIKMLAFSVAENIALSEEDNIHREKVIKCIDKVGMSEKINSLEKGIDTSVLKILDETGIEFSGGENQRLALARALYKEGDIIVLDEPTAALDPIAEYNIYKGFDEMIGDKTAIYISHRLASTRFCDVIAFFEDGEIKEYGTHDELLKKNGRYAKMFNVQANYYKEEVLEEVL</sequence>
<dbReference type="PANTHER" id="PTHR43394:SF1">
    <property type="entry name" value="ATP-BINDING CASSETTE SUB-FAMILY B MEMBER 10, MITOCHONDRIAL"/>
    <property type="match status" value="1"/>
</dbReference>
<keyword evidence="2 5" id="KW-0812">Transmembrane</keyword>
<keyword evidence="9" id="KW-1185">Reference proteome</keyword>
<comment type="caution">
    <text evidence="8">The sequence shown here is derived from an EMBL/GenBank/DDBJ whole genome shotgun (WGS) entry which is preliminary data.</text>
</comment>
<feature type="transmembrane region" description="Helical" evidence="5">
    <location>
        <begin position="278"/>
        <end position="302"/>
    </location>
</feature>
<dbReference type="SMART" id="SM00382">
    <property type="entry name" value="AAA"/>
    <property type="match status" value="1"/>
</dbReference>
<dbReference type="Pfam" id="PF00005">
    <property type="entry name" value="ABC_tran"/>
    <property type="match status" value="1"/>
</dbReference>
<evidence type="ECO:0000259" key="6">
    <source>
        <dbReference type="PROSITE" id="PS50893"/>
    </source>
</evidence>
<dbReference type="InterPro" id="IPR039421">
    <property type="entry name" value="Type_1_exporter"/>
</dbReference>
<feature type="transmembrane region" description="Helical" evidence="5">
    <location>
        <begin position="195"/>
        <end position="213"/>
    </location>
</feature>
<dbReference type="PROSITE" id="PS50893">
    <property type="entry name" value="ABC_TRANSPORTER_2"/>
    <property type="match status" value="1"/>
</dbReference>
<feature type="transmembrane region" description="Helical" evidence="5">
    <location>
        <begin position="51"/>
        <end position="76"/>
    </location>
</feature>
<feature type="domain" description="ABC transporter" evidence="6">
    <location>
        <begin position="374"/>
        <end position="614"/>
    </location>
</feature>
<evidence type="ECO:0000313" key="9">
    <source>
        <dbReference type="Proteomes" id="UP000736583"/>
    </source>
</evidence>
<evidence type="ECO:0000256" key="4">
    <source>
        <dbReference type="ARBA" id="ARBA00023136"/>
    </source>
</evidence>
<feature type="transmembrane region" description="Helical" evidence="5">
    <location>
        <begin position="171"/>
        <end position="189"/>
    </location>
</feature>
<dbReference type="InterPro" id="IPR011527">
    <property type="entry name" value="ABC1_TM_dom"/>
</dbReference>
<keyword evidence="8" id="KW-0547">Nucleotide-binding</keyword>
<evidence type="ECO:0000313" key="8">
    <source>
        <dbReference type="EMBL" id="MBU5593043.1"/>
    </source>
</evidence>
<protein>
    <submittedName>
        <fullName evidence="8">ABC transporter ATP-binding protein/permease</fullName>
    </submittedName>
</protein>
<dbReference type="PANTHER" id="PTHR43394">
    <property type="entry name" value="ATP-DEPENDENT PERMEASE MDL1, MITOCHONDRIAL"/>
    <property type="match status" value="1"/>
</dbReference>
<name>A0ABS6F457_9CLOT</name>
<keyword evidence="3 5" id="KW-1133">Transmembrane helix</keyword>
<dbReference type="EMBL" id="JAHLQL010000006">
    <property type="protein sequence ID" value="MBU5593043.1"/>
    <property type="molecule type" value="Genomic_DNA"/>
</dbReference>
<feature type="domain" description="ABC transmembrane type-1" evidence="7">
    <location>
        <begin position="165"/>
        <end position="340"/>
    </location>
</feature>
<evidence type="ECO:0000256" key="5">
    <source>
        <dbReference type="SAM" id="Phobius"/>
    </source>
</evidence>
<reference evidence="8 9" key="1">
    <citation type="submission" date="2021-06" db="EMBL/GenBank/DDBJ databases">
        <authorList>
            <person name="Sun Q."/>
            <person name="Li D."/>
        </authorList>
    </citation>
    <scope>NUCLEOTIDE SEQUENCE [LARGE SCALE GENOMIC DNA]</scope>
    <source>
        <strain evidence="8 9">MSJ-4</strain>
    </source>
</reference>
<feature type="transmembrane region" description="Helical" evidence="5">
    <location>
        <begin position="88"/>
        <end position="115"/>
    </location>
</feature>
<dbReference type="InterPro" id="IPR003593">
    <property type="entry name" value="AAA+_ATPase"/>
</dbReference>
<accession>A0ABS6F457</accession>
<gene>
    <name evidence="8" type="ORF">KQI89_14930</name>
</gene>
<evidence type="ECO:0000256" key="2">
    <source>
        <dbReference type="ARBA" id="ARBA00022692"/>
    </source>
</evidence>
<keyword evidence="8" id="KW-0067">ATP-binding</keyword>
<dbReference type="InterPro" id="IPR003439">
    <property type="entry name" value="ABC_transporter-like_ATP-bd"/>
</dbReference>
<dbReference type="GO" id="GO:0005524">
    <property type="term" value="F:ATP binding"/>
    <property type="evidence" value="ECO:0007669"/>
    <property type="project" value="UniProtKB-KW"/>
</dbReference>
<evidence type="ECO:0000256" key="1">
    <source>
        <dbReference type="ARBA" id="ARBA00004141"/>
    </source>
</evidence>
<dbReference type="Proteomes" id="UP000736583">
    <property type="component" value="Unassembled WGS sequence"/>
</dbReference>